<evidence type="ECO:0000256" key="4">
    <source>
        <dbReference type="ARBA" id="ARBA00022989"/>
    </source>
</evidence>
<evidence type="ECO:0000313" key="12">
    <source>
        <dbReference type="Proteomes" id="UP000254867"/>
    </source>
</evidence>
<dbReference type="Proteomes" id="UP000254867">
    <property type="component" value="Unassembled WGS sequence"/>
</dbReference>
<dbReference type="PRINTS" id="PR00762">
    <property type="entry name" value="CLCHANNEL"/>
</dbReference>
<dbReference type="InterPro" id="IPR014743">
    <property type="entry name" value="Cl-channel_core"/>
</dbReference>
<evidence type="ECO:0000256" key="5">
    <source>
        <dbReference type="ARBA" id="ARBA00023065"/>
    </source>
</evidence>
<keyword evidence="3 10" id="KW-0812">Transmembrane</keyword>
<feature type="transmembrane region" description="Helical" evidence="10">
    <location>
        <begin position="76"/>
        <end position="94"/>
    </location>
</feature>
<evidence type="ECO:0000313" key="11">
    <source>
        <dbReference type="EMBL" id="STO64726.1"/>
    </source>
</evidence>
<sequence length="465" mass="50005">MVVTNMITQYLKSLITKFRRGLHKKLRQTNRISRKSIEFACLLIGASFVSLSALGFAKLAELGLHWNSIWTAKYLLAVWFILPLGMALLAWFTAKYTPYVSGSGIPQVIASMSLPHGSLKSRLVTFWQTIWKIPLTFLAMLIGASVGREGPSVQVGAAVMLAWGNFCHKHGYAFKGLTANELMAAGAGGGLAAAFNAPLAGVIFAIEELGRGMVLRWGRRVVLGVLASGFILVAIEGNNPYFPQYQGATTVPKMILWVALCGVICGILGGLFARLLAKGVASVSPAKIRGWVRRHPIYMALILGLVLAWLGSYTNGQTYGTGYEVVSRALSGETIEPQAVGIAKLFATVTTYWTGIAGGIFTPSLTVGAGIGVEIATLTGGIVDQRLLVLLCMAAFLAGGTQSPITASVVVMEMTGSQPVLFWVLVGSLIASMVSRYFCPKPFYHFAAGRFRQRVQEEAKEQKDC</sequence>
<dbReference type="InterPro" id="IPR050368">
    <property type="entry name" value="ClC-type_chloride_channel"/>
</dbReference>
<name>A0A377I2G0_HAEPH</name>
<accession>A0A377I2G0</accession>
<evidence type="ECO:0000256" key="2">
    <source>
        <dbReference type="ARBA" id="ARBA00022448"/>
    </source>
</evidence>
<reference evidence="11 12" key="1">
    <citation type="submission" date="2018-06" db="EMBL/GenBank/DDBJ databases">
        <authorList>
            <consortium name="Pathogen Informatics"/>
            <person name="Doyle S."/>
        </authorList>
    </citation>
    <scope>NUCLEOTIDE SEQUENCE [LARGE SCALE GENOMIC DNA]</scope>
    <source>
        <strain evidence="11 12">NCTC10794</strain>
    </source>
</reference>
<feature type="transmembrane region" description="Helical" evidence="10">
    <location>
        <begin position="420"/>
        <end position="439"/>
    </location>
</feature>
<dbReference type="SUPFAM" id="SSF81340">
    <property type="entry name" value="Clc chloride channel"/>
    <property type="match status" value="1"/>
</dbReference>
<keyword evidence="4 10" id="KW-1133">Transmembrane helix</keyword>
<feature type="transmembrane region" description="Helical" evidence="10">
    <location>
        <begin position="37"/>
        <end position="56"/>
    </location>
</feature>
<dbReference type="GO" id="GO:0034707">
    <property type="term" value="C:chloride channel complex"/>
    <property type="evidence" value="ECO:0007669"/>
    <property type="project" value="UniProtKB-KW"/>
</dbReference>
<keyword evidence="6 10" id="KW-0472">Membrane</keyword>
<organism evidence="11 12">
    <name type="scientific">Haemophilus parahaemolyticus</name>
    <dbReference type="NCBI Taxonomy" id="735"/>
    <lineage>
        <taxon>Bacteria</taxon>
        <taxon>Pseudomonadati</taxon>
        <taxon>Pseudomonadota</taxon>
        <taxon>Gammaproteobacteria</taxon>
        <taxon>Pasteurellales</taxon>
        <taxon>Pasteurellaceae</taxon>
        <taxon>Haemophilus</taxon>
    </lineage>
</organism>
<feature type="transmembrane region" description="Helical" evidence="10">
    <location>
        <begin position="387"/>
        <end position="405"/>
    </location>
</feature>
<evidence type="ECO:0000256" key="3">
    <source>
        <dbReference type="ARBA" id="ARBA00022692"/>
    </source>
</evidence>
<dbReference type="PANTHER" id="PTHR43427">
    <property type="entry name" value="CHLORIDE CHANNEL PROTEIN CLC-E"/>
    <property type="match status" value="1"/>
</dbReference>
<dbReference type="AlphaFoldDB" id="A0A377I2G0"/>
<feature type="transmembrane region" description="Helical" evidence="10">
    <location>
        <begin position="352"/>
        <end position="375"/>
    </location>
</feature>
<dbReference type="CDD" id="cd01034">
    <property type="entry name" value="EriC_like"/>
    <property type="match status" value="1"/>
</dbReference>
<feature type="transmembrane region" description="Helical" evidence="10">
    <location>
        <begin position="217"/>
        <end position="235"/>
    </location>
</feature>
<evidence type="ECO:0000256" key="10">
    <source>
        <dbReference type="SAM" id="Phobius"/>
    </source>
</evidence>
<keyword evidence="7" id="KW-0869">Chloride channel</keyword>
<dbReference type="GO" id="GO:0005254">
    <property type="term" value="F:chloride channel activity"/>
    <property type="evidence" value="ECO:0007669"/>
    <property type="project" value="UniProtKB-KW"/>
</dbReference>
<gene>
    <name evidence="11" type="primary">clcA</name>
    <name evidence="11" type="ORF">NCTC10794_01802</name>
</gene>
<keyword evidence="8" id="KW-0868">Chloride</keyword>
<keyword evidence="2" id="KW-0813">Transport</keyword>
<dbReference type="Gene3D" id="1.10.3080.10">
    <property type="entry name" value="Clc chloride channel"/>
    <property type="match status" value="1"/>
</dbReference>
<dbReference type="PANTHER" id="PTHR43427:SF6">
    <property type="entry name" value="CHLORIDE CHANNEL PROTEIN CLC-E"/>
    <property type="match status" value="1"/>
</dbReference>
<dbReference type="EMBL" id="UGHH01000002">
    <property type="protein sequence ID" value="STO64726.1"/>
    <property type="molecule type" value="Genomic_DNA"/>
</dbReference>
<evidence type="ECO:0000256" key="9">
    <source>
        <dbReference type="ARBA" id="ARBA00023303"/>
    </source>
</evidence>
<feature type="transmembrane region" description="Helical" evidence="10">
    <location>
        <begin position="297"/>
        <end position="314"/>
    </location>
</feature>
<protein>
    <submittedName>
        <fullName evidence="11">Chloride channel protein</fullName>
    </submittedName>
</protein>
<dbReference type="InterPro" id="IPR001807">
    <property type="entry name" value="ClC"/>
</dbReference>
<feature type="transmembrane region" description="Helical" evidence="10">
    <location>
        <begin position="255"/>
        <end position="276"/>
    </location>
</feature>
<evidence type="ECO:0000256" key="7">
    <source>
        <dbReference type="ARBA" id="ARBA00023173"/>
    </source>
</evidence>
<feature type="transmembrane region" description="Helical" evidence="10">
    <location>
        <begin position="182"/>
        <end position="205"/>
    </location>
</feature>
<comment type="subcellular location">
    <subcellularLocation>
        <location evidence="1">Membrane</location>
        <topology evidence="1">Multi-pass membrane protein</topology>
    </subcellularLocation>
</comment>
<evidence type="ECO:0000256" key="8">
    <source>
        <dbReference type="ARBA" id="ARBA00023214"/>
    </source>
</evidence>
<dbReference type="Pfam" id="PF00654">
    <property type="entry name" value="Voltage_CLC"/>
    <property type="match status" value="1"/>
</dbReference>
<evidence type="ECO:0000256" key="6">
    <source>
        <dbReference type="ARBA" id="ARBA00023136"/>
    </source>
</evidence>
<feature type="transmembrane region" description="Helical" evidence="10">
    <location>
        <begin position="129"/>
        <end position="147"/>
    </location>
</feature>
<evidence type="ECO:0000256" key="1">
    <source>
        <dbReference type="ARBA" id="ARBA00004141"/>
    </source>
</evidence>
<keyword evidence="9" id="KW-0407">Ion channel</keyword>
<proteinExistence type="predicted"/>
<keyword evidence="5" id="KW-0406">Ion transport</keyword>